<dbReference type="PANTHER" id="PTHR34220">
    <property type="entry name" value="SENSOR HISTIDINE KINASE YPDA"/>
    <property type="match status" value="1"/>
</dbReference>
<dbReference type="STRING" id="188872.SAMN03080602_01516"/>
<feature type="transmembrane region" description="Helical" evidence="1">
    <location>
        <begin position="66"/>
        <end position="82"/>
    </location>
</feature>
<keyword evidence="1" id="KW-0812">Transmembrane</keyword>
<proteinExistence type="predicted"/>
<dbReference type="Gene3D" id="3.30.565.10">
    <property type="entry name" value="Histidine kinase-like ATPase, C-terminal domain"/>
    <property type="match status" value="1"/>
</dbReference>
<gene>
    <name evidence="3" type="ORF">SAMN03080602_01516</name>
</gene>
<dbReference type="AlphaFoldDB" id="A0A1X7J966"/>
<reference evidence="4" key="1">
    <citation type="submission" date="2017-04" db="EMBL/GenBank/DDBJ databases">
        <authorList>
            <person name="Varghese N."/>
            <person name="Submissions S."/>
        </authorList>
    </citation>
    <scope>NUCLEOTIDE SEQUENCE [LARGE SCALE GENOMIC DNA]</scope>
    <source>
        <strain evidence="4">DSM 19835</strain>
    </source>
</reference>
<accession>A0A1X7J966</accession>
<evidence type="ECO:0000313" key="4">
    <source>
        <dbReference type="Proteomes" id="UP000193420"/>
    </source>
</evidence>
<dbReference type="InterPro" id="IPR036890">
    <property type="entry name" value="HATPase_C_sf"/>
</dbReference>
<feature type="transmembrane region" description="Helical" evidence="1">
    <location>
        <begin position="120"/>
        <end position="138"/>
    </location>
</feature>
<dbReference type="GO" id="GO:0016020">
    <property type="term" value="C:membrane"/>
    <property type="evidence" value="ECO:0007669"/>
    <property type="project" value="InterPro"/>
</dbReference>
<evidence type="ECO:0000256" key="1">
    <source>
        <dbReference type="SAM" id="Phobius"/>
    </source>
</evidence>
<dbReference type="SUPFAM" id="SSF55874">
    <property type="entry name" value="ATPase domain of HSP90 chaperone/DNA topoisomerase II/histidine kinase"/>
    <property type="match status" value="1"/>
</dbReference>
<dbReference type="Pfam" id="PF06580">
    <property type="entry name" value="His_kinase"/>
    <property type="match status" value="1"/>
</dbReference>
<keyword evidence="4" id="KW-1185">Reference proteome</keyword>
<evidence type="ECO:0000259" key="2">
    <source>
        <dbReference type="Pfam" id="PF06580"/>
    </source>
</evidence>
<dbReference type="Proteomes" id="UP000193420">
    <property type="component" value="Unassembled WGS sequence"/>
</dbReference>
<feature type="transmembrane region" description="Helical" evidence="1">
    <location>
        <begin position="94"/>
        <end position="114"/>
    </location>
</feature>
<name>A0A1X7J966_9FLAO</name>
<dbReference type="InterPro" id="IPR050640">
    <property type="entry name" value="Bact_2-comp_sensor_kinase"/>
</dbReference>
<feature type="domain" description="Signal transduction histidine kinase internal region" evidence="2">
    <location>
        <begin position="214"/>
        <end position="292"/>
    </location>
</feature>
<organism evidence="3 4">
    <name type="scientific">Arenibacter troitsensis</name>
    <dbReference type="NCBI Taxonomy" id="188872"/>
    <lineage>
        <taxon>Bacteria</taxon>
        <taxon>Pseudomonadati</taxon>
        <taxon>Bacteroidota</taxon>
        <taxon>Flavobacteriia</taxon>
        <taxon>Flavobacteriales</taxon>
        <taxon>Flavobacteriaceae</taxon>
        <taxon>Arenibacter</taxon>
    </lineage>
</organism>
<feature type="transmembrane region" description="Helical" evidence="1">
    <location>
        <begin position="182"/>
        <end position="198"/>
    </location>
</feature>
<protein>
    <submittedName>
        <fullName evidence="3">GHKL domain-containing protein</fullName>
    </submittedName>
</protein>
<keyword evidence="1" id="KW-1133">Transmembrane helix</keyword>
<sequence length="401" mass="47474">MAFVLILVVSINFLVIAVLRTYFCSMVQFFNKYKAFFIGVLLMFPIFYVMNYFEFIHLPKNNPLEIVIYAVFWGILTALPFYHYHYLKTKQRTVLNVLGLMVLFFVALFIDSYMQMPDNPVTFVLLMAFWFGFAYLLIPAFIKKYWKLIAFIYGPLFLYFLYLRLFTGNLETYLKIKEDFPFYLFFLPIPVLFLIWLFEQWKWVQNLKADKAKAELALLRTQINPHFFFNTLNNLYALTVKHSEKAPEVILKLSDMMRYTIYEGDKEMVTLEDEIEYLNNYIELHKIRYKKSVEIAFNHEVDTSLTVAPLLFIILLENAFKHGIETLAENAFIHITLKEETDFIIFSIENNFDPNEISPTNGIGLQNLRSRLSLLYKNKHELKVDVSNNLYITTLKIAKHA</sequence>
<feature type="transmembrane region" description="Helical" evidence="1">
    <location>
        <begin position="145"/>
        <end position="162"/>
    </location>
</feature>
<dbReference type="GO" id="GO:0000155">
    <property type="term" value="F:phosphorelay sensor kinase activity"/>
    <property type="evidence" value="ECO:0007669"/>
    <property type="project" value="InterPro"/>
</dbReference>
<dbReference type="InterPro" id="IPR010559">
    <property type="entry name" value="Sig_transdc_His_kin_internal"/>
</dbReference>
<dbReference type="PANTHER" id="PTHR34220:SF7">
    <property type="entry name" value="SENSOR HISTIDINE KINASE YPDA"/>
    <property type="match status" value="1"/>
</dbReference>
<feature type="transmembrane region" description="Helical" evidence="1">
    <location>
        <begin position="6"/>
        <end position="23"/>
    </location>
</feature>
<evidence type="ECO:0000313" key="3">
    <source>
        <dbReference type="EMBL" id="SMG24045.1"/>
    </source>
</evidence>
<keyword evidence="1" id="KW-0472">Membrane</keyword>
<dbReference type="EMBL" id="FXAO01000003">
    <property type="protein sequence ID" value="SMG24045.1"/>
    <property type="molecule type" value="Genomic_DNA"/>
</dbReference>
<feature type="transmembrane region" description="Helical" evidence="1">
    <location>
        <begin position="35"/>
        <end position="54"/>
    </location>
</feature>